<dbReference type="Proteomes" id="UP000825935">
    <property type="component" value="Chromosome 10"/>
</dbReference>
<feature type="compositionally biased region" description="Polar residues" evidence="1">
    <location>
        <begin position="11"/>
        <end position="25"/>
    </location>
</feature>
<feature type="compositionally biased region" description="Basic and acidic residues" evidence="1">
    <location>
        <begin position="1"/>
        <end position="10"/>
    </location>
</feature>
<dbReference type="GO" id="GO:0008157">
    <property type="term" value="F:protein phosphatase 1 binding"/>
    <property type="evidence" value="ECO:0007669"/>
    <property type="project" value="TreeGrafter"/>
</dbReference>
<dbReference type="Pfam" id="PF07491">
    <property type="entry name" value="PPI_Ypi1"/>
    <property type="match status" value="1"/>
</dbReference>
<dbReference type="EMBL" id="CM035415">
    <property type="protein sequence ID" value="KAH7426983.1"/>
    <property type="molecule type" value="Genomic_DNA"/>
</dbReference>
<sequence length="102" mass="11368">MARAADRSHSESMTITVQQPSSLPSAAQVVNLRLRRRKKVTWKEGTIDNEYLNKRSSKKCCIFHKEKPFDEDGSDDEGNHDEHCDHAGTDSGGQSQSSNGHV</sequence>
<dbReference type="OrthoDB" id="784768at2759"/>
<protein>
    <submittedName>
        <fullName evidence="2">Uncharacterized protein</fullName>
    </submittedName>
</protein>
<dbReference type="GO" id="GO:0005634">
    <property type="term" value="C:nucleus"/>
    <property type="evidence" value="ECO:0007669"/>
    <property type="project" value="TreeGrafter"/>
</dbReference>
<keyword evidence="3" id="KW-1185">Reference proteome</keyword>
<comment type="caution">
    <text evidence="2">The sequence shown here is derived from an EMBL/GenBank/DDBJ whole genome shotgun (WGS) entry which is preliminary data.</text>
</comment>
<accession>A0A8T2TZK4</accession>
<dbReference type="PANTHER" id="PTHR20835:SF0">
    <property type="entry name" value="E3 UBIQUITIN-PROTEIN LIGASE PPP1R11"/>
    <property type="match status" value="1"/>
</dbReference>
<gene>
    <name evidence="2" type="ORF">KP509_10G025200</name>
</gene>
<name>A0A8T2TZK4_CERRI</name>
<evidence type="ECO:0000313" key="3">
    <source>
        <dbReference type="Proteomes" id="UP000825935"/>
    </source>
</evidence>
<proteinExistence type="predicted"/>
<evidence type="ECO:0000256" key="1">
    <source>
        <dbReference type="SAM" id="MobiDB-lite"/>
    </source>
</evidence>
<reference evidence="2" key="1">
    <citation type="submission" date="2021-08" db="EMBL/GenBank/DDBJ databases">
        <title>WGS assembly of Ceratopteris richardii.</title>
        <authorList>
            <person name="Marchant D.B."/>
            <person name="Chen G."/>
            <person name="Jenkins J."/>
            <person name="Shu S."/>
            <person name="Leebens-Mack J."/>
            <person name="Grimwood J."/>
            <person name="Schmutz J."/>
            <person name="Soltis P."/>
            <person name="Soltis D."/>
            <person name="Chen Z.-H."/>
        </authorList>
    </citation>
    <scope>NUCLEOTIDE SEQUENCE</scope>
    <source>
        <strain evidence="2">Whitten #5841</strain>
        <tissue evidence="2">Leaf</tissue>
    </source>
</reference>
<dbReference type="PANTHER" id="PTHR20835">
    <property type="entry name" value="E3 UBIQUITIN-PROTEIN LIGASE PPP1R11-RELATED"/>
    <property type="match status" value="1"/>
</dbReference>
<dbReference type="AlphaFoldDB" id="A0A8T2TZK4"/>
<feature type="region of interest" description="Disordered" evidence="1">
    <location>
        <begin position="67"/>
        <end position="102"/>
    </location>
</feature>
<organism evidence="2 3">
    <name type="scientific">Ceratopteris richardii</name>
    <name type="common">Triangle waterfern</name>
    <dbReference type="NCBI Taxonomy" id="49495"/>
    <lineage>
        <taxon>Eukaryota</taxon>
        <taxon>Viridiplantae</taxon>
        <taxon>Streptophyta</taxon>
        <taxon>Embryophyta</taxon>
        <taxon>Tracheophyta</taxon>
        <taxon>Polypodiopsida</taxon>
        <taxon>Polypodiidae</taxon>
        <taxon>Polypodiales</taxon>
        <taxon>Pteridineae</taxon>
        <taxon>Pteridaceae</taxon>
        <taxon>Parkerioideae</taxon>
        <taxon>Ceratopteris</taxon>
    </lineage>
</organism>
<feature type="compositionally biased region" description="Polar residues" evidence="1">
    <location>
        <begin position="92"/>
        <end position="102"/>
    </location>
</feature>
<dbReference type="InterPro" id="IPR011107">
    <property type="entry name" value="PPI_Ypi1"/>
</dbReference>
<dbReference type="GO" id="GO:0004865">
    <property type="term" value="F:protein serine/threonine phosphatase inhibitor activity"/>
    <property type="evidence" value="ECO:0007669"/>
    <property type="project" value="InterPro"/>
</dbReference>
<evidence type="ECO:0000313" key="2">
    <source>
        <dbReference type="EMBL" id="KAH7426983.1"/>
    </source>
</evidence>
<feature type="region of interest" description="Disordered" evidence="1">
    <location>
        <begin position="1"/>
        <end position="26"/>
    </location>
</feature>